<feature type="compositionally biased region" description="Basic and acidic residues" evidence="1">
    <location>
        <begin position="37"/>
        <end position="48"/>
    </location>
</feature>
<feature type="region of interest" description="Disordered" evidence="1">
    <location>
        <begin position="1"/>
        <end position="104"/>
    </location>
</feature>
<reference evidence="3" key="1">
    <citation type="journal article" date="2017" name="Cell">
        <title>Insights into land plant evolution garnered from the Marchantia polymorpha genome.</title>
        <authorList>
            <person name="Bowman J.L."/>
            <person name="Kohchi T."/>
            <person name="Yamato K.T."/>
            <person name="Jenkins J."/>
            <person name="Shu S."/>
            <person name="Ishizaki K."/>
            <person name="Yamaoka S."/>
            <person name="Nishihama R."/>
            <person name="Nakamura Y."/>
            <person name="Berger F."/>
            <person name="Adam C."/>
            <person name="Aki S.S."/>
            <person name="Althoff F."/>
            <person name="Araki T."/>
            <person name="Arteaga-Vazquez M.A."/>
            <person name="Balasubrmanian S."/>
            <person name="Barry K."/>
            <person name="Bauer D."/>
            <person name="Boehm C.R."/>
            <person name="Briginshaw L."/>
            <person name="Caballero-Perez J."/>
            <person name="Catarino B."/>
            <person name="Chen F."/>
            <person name="Chiyoda S."/>
            <person name="Chovatia M."/>
            <person name="Davies K.M."/>
            <person name="Delmans M."/>
            <person name="Demura T."/>
            <person name="Dierschke T."/>
            <person name="Dolan L."/>
            <person name="Dorantes-Acosta A.E."/>
            <person name="Eklund D.M."/>
            <person name="Florent S.N."/>
            <person name="Flores-Sandoval E."/>
            <person name="Fujiyama A."/>
            <person name="Fukuzawa H."/>
            <person name="Galik B."/>
            <person name="Grimanelli D."/>
            <person name="Grimwood J."/>
            <person name="Grossniklaus U."/>
            <person name="Hamada T."/>
            <person name="Haseloff J."/>
            <person name="Hetherington A.J."/>
            <person name="Higo A."/>
            <person name="Hirakawa Y."/>
            <person name="Hundley H.N."/>
            <person name="Ikeda Y."/>
            <person name="Inoue K."/>
            <person name="Inoue S.I."/>
            <person name="Ishida S."/>
            <person name="Jia Q."/>
            <person name="Kakita M."/>
            <person name="Kanazawa T."/>
            <person name="Kawai Y."/>
            <person name="Kawashima T."/>
            <person name="Kennedy M."/>
            <person name="Kinose K."/>
            <person name="Kinoshita T."/>
            <person name="Kohara Y."/>
            <person name="Koide E."/>
            <person name="Komatsu K."/>
            <person name="Kopischke S."/>
            <person name="Kubo M."/>
            <person name="Kyozuka J."/>
            <person name="Lagercrantz U."/>
            <person name="Lin S.S."/>
            <person name="Lindquist E."/>
            <person name="Lipzen A.M."/>
            <person name="Lu C.W."/>
            <person name="De Luna E."/>
            <person name="Martienssen R.A."/>
            <person name="Minamino N."/>
            <person name="Mizutani M."/>
            <person name="Mizutani M."/>
            <person name="Mochizuki N."/>
            <person name="Monte I."/>
            <person name="Mosher R."/>
            <person name="Nagasaki H."/>
            <person name="Nakagami H."/>
            <person name="Naramoto S."/>
            <person name="Nishitani K."/>
            <person name="Ohtani M."/>
            <person name="Okamoto T."/>
            <person name="Okumura M."/>
            <person name="Phillips J."/>
            <person name="Pollak B."/>
            <person name="Reinders A."/>
            <person name="Rovekamp M."/>
            <person name="Sano R."/>
            <person name="Sawa S."/>
            <person name="Schmid M.W."/>
            <person name="Shirakawa M."/>
            <person name="Solano R."/>
            <person name="Spunde A."/>
            <person name="Suetsugu N."/>
            <person name="Sugano S."/>
            <person name="Sugiyama A."/>
            <person name="Sun R."/>
            <person name="Suzuki Y."/>
            <person name="Takenaka M."/>
            <person name="Takezawa D."/>
            <person name="Tomogane H."/>
            <person name="Tsuzuki M."/>
            <person name="Ueda T."/>
            <person name="Umeda M."/>
            <person name="Ward J.M."/>
            <person name="Watanabe Y."/>
            <person name="Yazaki K."/>
            <person name="Yokoyama R."/>
            <person name="Yoshitake Y."/>
            <person name="Yotsui I."/>
            <person name="Zachgo S."/>
            <person name="Schmutz J."/>
        </authorList>
    </citation>
    <scope>NUCLEOTIDE SEQUENCE [LARGE SCALE GENOMIC DNA]</scope>
    <source>
        <strain evidence="3">Tak-1</strain>
    </source>
</reference>
<dbReference type="EMBL" id="KZ772759">
    <property type="protein sequence ID" value="PTQ33592.1"/>
    <property type="molecule type" value="Genomic_DNA"/>
</dbReference>
<sequence>MLRTRTDRQKKEPASGFIGRSAERDSAPGVKKRRRNDKGMYSRTDRGSGRQAGRQAGGQSASEFRLQRKKGQIGAIVQRPQAQTRASSVPRSLGGRGGPSSSAD</sequence>
<evidence type="ECO:0000313" key="3">
    <source>
        <dbReference type="Proteomes" id="UP000244005"/>
    </source>
</evidence>
<gene>
    <name evidence="2" type="ORF">MARPO_0087s0032</name>
</gene>
<evidence type="ECO:0000256" key="1">
    <source>
        <dbReference type="SAM" id="MobiDB-lite"/>
    </source>
</evidence>
<protein>
    <submittedName>
        <fullName evidence="2">Uncharacterized protein</fullName>
    </submittedName>
</protein>
<dbReference type="Proteomes" id="UP000244005">
    <property type="component" value="Unassembled WGS sequence"/>
</dbReference>
<name>A0A2R6WIB9_MARPO</name>
<proteinExistence type="predicted"/>
<feature type="compositionally biased region" description="Basic and acidic residues" evidence="1">
    <location>
        <begin position="1"/>
        <end position="13"/>
    </location>
</feature>
<feature type="compositionally biased region" description="Low complexity" evidence="1">
    <location>
        <begin position="49"/>
        <end position="62"/>
    </location>
</feature>
<keyword evidence="3" id="KW-1185">Reference proteome</keyword>
<feature type="compositionally biased region" description="Low complexity" evidence="1">
    <location>
        <begin position="87"/>
        <end position="104"/>
    </location>
</feature>
<organism evidence="2 3">
    <name type="scientific">Marchantia polymorpha</name>
    <name type="common">Common liverwort</name>
    <name type="synonym">Marchantia aquatica</name>
    <dbReference type="NCBI Taxonomy" id="3197"/>
    <lineage>
        <taxon>Eukaryota</taxon>
        <taxon>Viridiplantae</taxon>
        <taxon>Streptophyta</taxon>
        <taxon>Embryophyta</taxon>
        <taxon>Marchantiophyta</taxon>
        <taxon>Marchantiopsida</taxon>
        <taxon>Marchantiidae</taxon>
        <taxon>Marchantiales</taxon>
        <taxon>Marchantiaceae</taxon>
        <taxon>Marchantia</taxon>
    </lineage>
</organism>
<accession>A0A2R6WIB9</accession>
<dbReference type="AlphaFoldDB" id="A0A2R6WIB9"/>
<evidence type="ECO:0000313" key="2">
    <source>
        <dbReference type="EMBL" id="PTQ33592.1"/>
    </source>
</evidence>